<dbReference type="Proteomes" id="UP000018851">
    <property type="component" value="Chromosome"/>
</dbReference>
<evidence type="ECO:0000313" key="3">
    <source>
        <dbReference type="Proteomes" id="UP000018851"/>
    </source>
</evidence>
<evidence type="ECO:0000259" key="1">
    <source>
        <dbReference type="Pfam" id="PF13649"/>
    </source>
</evidence>
<name>W0ALY8_9SPHN</name>
<dbReference type="EMBL" id="CP006644">
    <property type="protein sequence ID" value="AHE57497.1"/>
    <property type="molecule type" value="Genomic_DNA"/>
</dbReference>
<dbReference type="RefSeq" id="WP_025295573.1">
    <property type="nucleotide sequence ID" value="NZ_CP006644.1"/>
</dbReference>
<accession>W0ALY8</accession>
<dbReference type="InterPro" id="IPR029063">
    <property type="entry name" value="SAM-dependent_MTases_sf"/>
</dbReference>
<dbReference type="SUPFAM" id="SSF53335">
    <property type="entry name" value="S-adenosyl-L-methionine-dependent methyltransferases"/>
    <property type="match status" value="1"/>
</dbReference>
<dbReference type="CDD" id="cd02440">
    <property type="entry name" value="AdoMet_MTases"/>
    <property type="match status" value="1"/>
</dbReference>
<sequence>MATTVGTHAERMDGVYRVQRHFYDLTRKFYLLGRDACIAGMVPPPGGAILEVGCGTGRNLVLAARRHPGTQLFGVDISSAMLETADRSVARAGLGGRVTLAQGDATAFDAQALFGRAAFDRIFMSYTLSMIPDWQGALDQAARVLAPGGAIHIVDFGQQERLPGWWKRFLFGWVAMYQVTPRAALKDALTRLAEAHGMMMEFKPLLRGYAWSAVLRKPVAGA</sequence>
<dbReference type="InterPro" id="IPR041698">
    <property type="entry name" value="Methyltransf_25"/>
</dbReference>
<dbReference type="eggNOG" id="COG2226">
    <property type="taxonomic scope" value="Bacteria"/>
</dbReference>
<dbReference type="KEGG" id="ssan:NX02_29680"/>
<protein>
    <recommendedName>
        <fullName evidence="1">Methyltransferase domain-containing protein</fullName>
    </recommendedName>
</protein>
<dbReference type="STRING" id="1123269.NX02_29680"/>
<dbReference type="AlphaFoldDB" id="W0ALY8"/>
<proteinExistence type="predicted"/>
<reference evidence="2 3" key="1">
    <citation type="submission" date="2013-07" db="EMBL/GenBank/DDBJ databases">
        <title>Completed genome of Sphingomonas sanxanigenens NX02.</title>
        <authorList>
            <person name="Ma T."/>
            <person name="Huang H."/>
            <person name="Wu M."/>
            <person name="Li X."/>
            <person name="Li G."/>
        </authorList>
    </citation>
    <scope>NUCLEOTIDE SEQUENCE [LARGE SCALE GENOMIC DNA]</scope>
    <source>
        <strain evidence="2 3">NX02</strain>
    </source>
</reference>
<dbReference type="Pfam" id="PF13649">
    <property type="entry name" value="Methyltransf_25"/>
    <property type="match status" value="1"/>
</dbReference>
<feature type="domain" description="Methyltransferase" evidence="1">
    <location>
        <begin position="49"/>
        <end position="149"/>
    </location>
</feature>
<dbReference type="Gene3D" id="3.40.50.150">
    <property type="entry name" value="Vaccinia Virus protein VP39"/>
    <property type="match status" value="1"/>
</dbReference>
<gene>
    <name evidence="2" type="ORF">NX02_29680</name>
</gene>
<dbReference type="PATRIC" id="fig|1123269.5.peg.5817"/>
<dbReference type="PANTHER" id="PTHR43591">
    <property type="entry name" value="METHYLTRANSFERASE"/>
    <property type="match status" value="1"/>
</dbReference>
<keyword evidence="3" id="KW-1185">Reference proteome</keyword>
<dbReference type="HOGENOM" id="CLU_086922_0_0_5"/>
<organism evidence="2 3">
    <name type="scientific">Sphingomonas sanxanigenens DSM 19645 = NX02</name>
    <dbReference type="NCBI Taxonomy" id="1123269"/>
    <lineage>
        <taxon>Bacteria</taxon>
        <taxon>Pseudomonadati</taxon>
        <taxon>Pseudomonadota</taxon>
        <taxon>Alphaproteobacteria</taxon>
        <taxon>Sphingomonadales</taxon>
        <taxon>Sphingomonadaceae</taxon>
        <taxon>Sphingomonas</taxon>
    </lineage>
</organism>
<evidence type="ECO:0000313" key="2">
    <source>
        <dbReference type="EMBL" id="AHE57497.1"/>
    </source>
</evidence>